<organism evidence="1 2">
    <name type="scientific">Eumeta variegata</name>
    <name type="common">Bagworm moth</name>
    <name type="synonym">Eumeta japonica</name>
    <dbReference type="NCBI Taxonomy" id="151549"/>
    <lineage>
        <taxon>Eukaryota</taxon>
        <taxon>Metazoa</taxon>
        <taxon>Ecdysozoa</taxon>
        <taxon>Arthropoda</taxon>
        <taxon>Hexapoda</taxon>
        <taxon>Insecta</taxon>
        <taxon>Pterygota</taxon>
        <taxon>Neoptera</taxon>
        <taxon>Endopterygota</taxon>
        <taxon>Lepidoptera</taxon>
        <taxon>Glossata</taxon>
        <taxon>Ditrysia</taxon>
        <taxon>Tineoidea</taxon>
        <taxon>Psychidae</taxon>
        <taxon>Oiketicinae</taxon>
        <taxon>Eumeta</taxon>
    </lineage>
</organism>
<dbReference type="Proteomes" id="UP000299102">
    <property type="component" value="Unassembled WGS sequence"/>
</dbReference>
<accession>A0A4C1W7Q0</accession>
<evidence type="ECO:0000313" key="1">
    <source>
        <dbReference type="EMBL" id="GBP46165.1"/>
    </source>
</evidence>
<keyword evidence="2" id="KW-1185">Reference proteome</keyword>
<protein>
    <submittedName>
        <fullName evidence="1">Uncharacterized protein</fullName>
    </submittedName>
</protein>
<proteinExistence type="predicted"/>
<reference evidence="1 2" key="1">
    <citation type="journal article" date="2019" name="Commun. Biol.">
        <title>The bagworm genome reveals a unique fibroin gene that provides high tensile strength.</title>
        <authorList>
            <person name="Kono N."/>
            <person name="Nakamura H."/>
            <person name="Ohtoshi R."/>
            <person name="Tomita M."/>
            <person name="Numata K."/>
            <person name="Arakawa K."/>
        </authorList>
    </citation>
    <scope>NUCLEOTIDE SEQUENCE [LARGE SCALE GENOMIC DNA]</scope>
</reference>
<dbReference type="EMBL" id="BGZK01000478">
    <property type="protein sequence ID" value="GBP46165.1"/>
    <property type="molecule type" value="Genomic_DNA"/>
</dbReference>
<comment type="caution">
    <text evidence="1">The sequence shown here is derived from an EMBL/GenBank/DDBJ whole genome shotgun (WGS) entry which is preliminary data.</text>
</comment>
<dbReference type="AlphaFoldDB" id="A0A4C1W7Q0"/>
<name>A0A4C1W7Q0_EUMVA</name>
<evidence type="ECO:0000313" key="2">
    <source>
        <dbReference type="Proteomes" id="UP000299102"/>
    </source>
</evidence>
<sequence>MRVSVAHSSLYHSILPSVGVFSPPSDVLIIPAVNTFVDSSEVANVHGRRFPPTYSLLARILTCLSNILQNNNYNSHYGGVLTSDTNAAYNSGLPFLEILFPDSDPCPILDSDAHPLSIPILISLSISIISYSDYTLRGLTCVQ</sequence>
<gene>
    <name evidence="1" type="ORF">EVAR_24572_1</name>
</gene>